<dbReference type="Proteomes" id="UP000018934">
    <property type="component" value="Chromosome"/>
</dbReference>
<protein>
    <recommendedName>
        <fullName evidence="3">DUF2225 domain-containing protein</fullName>
    </recommendedName>
</protein>
<evidence type="ECO:0008006" key="3">
    <source>
        <dbReference type="Google" id="ProtNLM"/>
    </source>
</evidence>
<proteinExistence type="predicted"/>
<dbReference type="EMBL" id="CP007033">
    <property type="protein sequence ID" value="AHF11428.1"/>
    <property type="molecule type" value="Genomic_DNA"/>
</dbReference>
<sequence>MSTLAEYEVTCAVCGEKSRQTGLGSSSTDGGTDLDGRPAPSLRYTMQYWLQECPNCGYIERNITLPANKTAAKLKQCYQPFDELTDAPLAARFAKYACYLSHEGNSPDACDHFLYAAWVYDDMKKATRARTMRRFALDFAHDLASSVLKSQRCRYVLLKADLLRRMGRFAAVLEMNEKDDALDERDRWQLIFEKELALLADEAAHSIEEHPKLLSKMEVPPCPHLWK</sequence>
<gene>
    <name evidence="1" type="ORF">DEHRE_10695</name>
</gene>
<keyword evidence="2" id="KW-1185">Reference proteome</keyword>
<reference evidence="1 2" key="1">
    <citation type="journal article" date="2013" name="Stand. Genomic Sci.">
        <title>Complete genome sequence of Dehalobacter restrictus PER-K23(T.).</title>
        <authorList>
            <person name="Kruse T."/>
            <person name="Maillard J."/>
            <person name="Goodwin L."/>
            <person name="Woyke T."/>
            <person name="Teshima H."/>
            <person name="Bruce D."/>
            <person name="Detter C."/>
            <person name="Tapia R."/>
            <person name="Han C."/>
            <person name="Huntemann M."/>
            <person name="Wei C.L."/>
            <person name="Han J."/>
            <person name="Chen A."/>
            <person name="Kyrpides N."/>
            <person name="Szeto E."/>
            <person name="Markowitz V."/>
            <person name="Ivanova N."/>
            <person name="Pagani I."/>
            <person name="Pati A."/>
            <person name="Pitluck S."/>
            <person name="Nolan M."/>
            <person name="Holliger C."/>
            <person name="Smidt H."/>
        </authorList>
    </citation>
    <scope>NUCLEOTIDE SEQUENCE [LARGE SCALE GENOMIC DNA]</scope>
    <source>
        <strain evidence="2">DSM 9455</strain>
    </source>
</reference>
<dbReference type="RefSeq" id="WP_025205988.1">
    <property type="nucleotide sequence ID" value="NZ_CP007033.1"/>
</dbReference>
<evidence type="ECO:0000313" key="2">
    <source>
        <dbReference type="Proteomes" id="UP000018934"/>
    </source>
</evidence>
<name>A0ABN4BVI8_DEHRP</name>
<evidence type="ECO:0000313" key="1">
    <source>
        <dbReference type="EMBL" id="AHF11428.1"/>
    </source>
</evidence>
<organism evidence="1 2">
    <name type="scientific">Dehalobacter restrictus (strain DSM 9455 / PER-K23)</name>
    <dbReference type="NCBI Taxonomy" id="871738"/>
    <lineage>
        <taxon>Bacteria</taxon>
        <taxon>Bacillati</taxon>
        <taxon>Bacillota</taxon>
        <taxon>Clostridia</taxon>
        <taxon>Eubacteriales</taxon>
        <taxon>Desulfitobacteriaceae</taxon>
        <taxon>Dehalobacter</taxon>
    </lineage>
</organism>
<accession>A0ABN4BVI8</accession>